<sequence length="86" mass="9934">MDYPTVGFAFDFMAVGPGSFSSCHHLGEALKTLFKEDHELMATRREIFEYKMKNAQGQTEEDGEHFKSLISKLDHPNRKTKRLKLD</sequence>
<dbReference type="EMBL" id="CP045907">
    <property type="protein sequence ID" value="QQP35619.1"/>
    <property type="molecule type" value="Genomic_DNA"/>
</dbReference>
<gene>
    <name evidence="1" type="ORF">FKW44_023894</name>
</gene>
<evidence type="ECO:0000313" key="1">
    <source>
        <dbReference type="EMBL" id="QQP35619.1"/>
    </source>
</evidence>
<name>A0A7T8JV33_CALRO</name>
<keyword evidence="2" id="KW-1185">Reference proteome</keyword>
<evidence type="ECO:0000313" key="2">
    <source>
        <dbReference type="Proteomes" id="UP000595437"/>
    </source>
</evidence>
<dbReference type="AlphaFoldDB" id="A0A7T8JV33"/>
<proteinExistence type="predicted"/>
<protein>
    <submittedName>
        <fullName evidence="1">Ribonuclease Z_ mitochondriallike</fullName>
    </submittedName>
</protein>
<organism evidence="1 2">
    <name type="scientific">Caligus rogercresseyi</name>
    <name type="common">Sea louse</name>
    <dbReference type="NCBI Taxonomy" id="217165"/>
    <lineage>
        <taxon>Eukaryota</taxon>
        <taxon>Metazoa</taxon>
        <taxon>Ecdysozoa</taxon>
        <taxon>Arthropoda</taxon>
        <taxon>Crustacea</taxon>
        <taxon>Multicrustacea</taxon>
        <taxon>Hexanauplia</taxon>
        <taxon>Copepoda</taxon>
        <taxon>Siphonostomatoida</taxon>
        <taxon>Caligidae</taxon>
        <taxon>Caligus</taxon>
    </lineage>
</organism>
<accession>A0A7T8JV33</accession>
<reference evidence="2" key="1">
    <citation type="submission" date="2021-01" db="EMBL/GenBank/DDBJ databases">
        <title>Caligus Genome Assembly.</title>
        <authorList>
            <person name="Gallardo-Escarate C."/>
        </authorList>
    </citation>
    <scope>NUCLEOTIDE SEQUENCE [LARGE SCALE GENOMIC DNA]</scope>
</reference>
<dbReference type="Proteomes" id="UP000595437">
    <property type="component" value="Chromosome 18"/>
</dbReference>